<feature type="repeat" description="ANK" evidence="3">
    <location>
        <begin position="409"/>
        <end position="441"/>
    </location>
</feature>
<dbReference type="Pfam" id="PF12796">
    <property type="entry name" value="Ank_2"/>
    <property type="match status" value="2"/>
</dbReference>
<feature type="repeat" description="ANK" evidence="3">
    <location>
        <begin position="343"/>
        <end position="375"/>
    </location>
</feature>
<feature type="repeat" description="ANK" evidence="3">
    <location>
        <begin position="43"/>
        <end position="75"/>
    </location>
</feature>
<comment type="caution">
    <text evidence="5">The sequence shown here is derived from an EMBL/GenBank/DDBJ whole genome shotgun (WGS) entry which is preliminary data.</text>
</comment>
<keyword evidence="2 3" id="KW-0040">ANK repeat</keyword>
<sequence length="515" mass="56795">MGKNEDLIKAIKDIRVDAISTRTADVRKVFHMLDMADPNGAVDGMRANHLAADGDHLDVMKALKASGADLDAAASNGKMAIHFAARTAALNCIMYLKHQVDAIDQQGQTPLHIAAVMGHKSVIDLLASLGADTQIKNKLGETPRDSTEDPEIQKFFDDIEKLREEEARKREADRLAEIERRREEDRLAELEAKAEEERRKDQERRDKEEAERQAELARLAEEDRRLREAAPKDSVRPKSTQIASDKIQKFGSSEVSKYRLPHRKEPKQKEPKDPGGHKTDLEFPLPLDPNDPNELLSLQILVIIVGQGPSLGELIEATKAGNFDEVERMLKNPYVTVVEVDAMGNTALVWGAVKGFTSIARQLIEKGADVNHENKLMDTPITWSVNNGQTETTRLLLACGANANHHTKKGCSPLTLAAAGRHTEIARLLIENGADVNYQNANGSSPLILAASWGKSETARVLLAQPKIKTRLADKDGEVAESAARRWGHHDIALLIREQEGAVWVPVPVKAIQAA</sequence>
<proteinExistence type="predicted"/>
<dbReference type="PANTHER" id="PTHR24178">
    <property type="entry name" value="MOLTING PROTEIN MLT-4"/>
    <property type="match status" value="1"/>
</dbReference>
<evidence type="ECO:0008006" key="7">
    <source>
        <dbReference type="Google" id="ProtNLM"/>
    </source>
</evidence>
<dbReference type="InterPro" id="IPR002110">
    <property type="entry name" value="Ankyrin_rpt"/>
</dbReference>
<dbReference type="SUPFAM" id="SSF48403">
    <property type="entry name" value="Ankyrin repeat"/>
    <property type="match status" value="2"/>
</dbReference>
<evidence type="ECO:0000256" key="1">
    <source>
        <dbReference type="ARBA" id="ARBA00022737"/>
    </source>
</evidence>
<dbReference type="Proteomes" id="UP001497623">
    <property type="component" value="Unassembled WGS sequence"/>
</dbReference>
<feature type="region of interest" description="Disordered" evidence="4">
    <location>
        <begin position="193"/>
        <end position="279"/>
    </location>
</feature>
<keyword evidence="1" id="KW-0677">Repeat</keyword>
<reference evidence="5 6" key="1">
    <citation type="submission" date="2024-05" db="EMBL/GenBank/DDBJ databases">
        <authorList>
            <person name="Wallberg A."/>
        </authorList>
    </citation>
    <scope>NUCLEOTIDE SEQUENCE [LARGE SCALE GENOMIC DNA]</scope>
</reference>
<evidence type="ECO:0000256" key="3">
    <source>
        <dbReference type="PROSITE-ProRule" id="PRU00023"/>
    </source>
</evidence>
<dbReference type="PROSITE" id="PS50297">
    <property type="entry name" value="ANK_REP_REGION"/>
    <property type="match status" value="3"/>
</dbReference>
<dbReference type="EMBL" id="CAXKWB010006582">
    <property type="protein sequence ID" value="CAL4083432.1"/>
    <property type="molecule type" value="Genomic_DNA"/>
</dbReference>
<dbReference type="InterPro" id="IPR036770">
    <property type="entry name" value="Ankyrin_rpt-contain_sf"/>
</dbReference>
<accession>A0AAV2QHS4</accession>
<organism evidence="5 6">
    <name type="scientific">Meganyctiphanes norvegica</name>
    <name type="common">Northern krill</name>
    <name type="synonym">Thysanopoda norvegica</name>
    <dbReference type="NCBI Taxonomy" id="48144"/>
    <lineage>
        <taxon>Eukaryota</taxon>
        <taxon>Metazoa</taxon>
        <taxon>Ecdysozoa</taxon>
        <taxon>Arthropoda</taxon>
        <taxon>Crustacea</taxon>
        <taxon>Multicrustacea</taxon>
        <taxon>Malacostraca</taxon>
        <taxon>Eumalacostraca</taxon>
        <taxon>Eucarida</taxon>
        <taxon>Euphausiacea</taxon>
        <taxon>Euphausiidae</taxon>
        <taxon>Meganyctiphanes</taxon>
    </lineage>
</organism>
<feature type="compositionally biased region" description="Basic and acidic residues" evidence="4">
    <location>
        <begin position="193"/>
        <end position="236"/>
    </location>
</feature>
<evidence type="ECO:0000256" key="4">
    <source>
        <dbReference type="SAM" id="MobiDB-lite"/>
    </source>
</evidence>
<feature type="repeat" description="ANK" evidence="3">
    <location>
        <begin position="106"/>
        <end position="138"/>
    </location>
</feature>
<evidence type="ECO:0000256" key="2">
    <source>
        <dbReference type="ARBA" id="ARBA00023043"/>
    </source>
</evidence>
<keyword evidence="6" id="KW-1185">Reference proteome</keyword>
<dbReference type="SMART" id="SM00248">
    <property type="entry name" value="ANK"/>
    <property type="match status" value="7"/>
</dbReference>
<evidence type="ECO:0000313" key="5">
    <source>
        <dbReference type="EMBL" id="CAL4083432.1"/>
    </source>
</evidence>
<dbReference type="Gene3D" id="1.25.40.20">
    <property type="entry name" value="Ankyrin repeat-containing domain"/>
    <property type="match status" value="4"/>
</dbReference>
<dbReference type="AlphaFoldDB" id="A0AAV2QHS4"/>
<evidence type="ECO:0000313" key="6">
    <source>
        <dbReference type="Proteomes" id="UP001497623"/>
    </source>
</evidence>
<dbReference type="PRINTS" id="PR01415">
    <property type="entry name" value="ANKYRIN"/>
</dbReference>
<gene>
    <name evidence="5" type="ORF">MNOR_LOCUS12149</name>
</gene>
<dbReference type="PANTHER" id="PTHR24178:SF9">
    <property type="entry name" value="ANK_REP_REGION DOMAIN-CONTAINING PROTEIN"/>
    <property type="match status" value="1"/>
</dbReference>
<dbReference type="PROSITE" id="PS50088">
    <property type="entry name" value="ANK_REPEAT"/>
    <property type="match status" value="4"/>
</dbReference>
<feature type="compositionally biased region" description="Basic and acidic residues" evidence="4">
    <location>
        <begin position="267"/>
        <end position="279"/>
    </location>
</feature>
<protein>
    <recommendedName>
        <fullName evidence="7">Ankyrin repeat domain-containing protein</fullName>
    </recommendedName>
</protein>
<name>A0AAV2QHS4_MEGNR</name>